<feature type="region of interest" description="Disordered" evidence="1">
    <location>
        <begin position="522"/>
        <end position="613"/>
    </location>
</feature>
<dbReference type="PANTHER" id="PTHR13491:SF0">
    <property type="entry name" value="ZINC FINGER CCHC DOMAIN-CONTAINING PROTEIN 10"/>
    <property type="match status" value="1"/>
</dbReference>
<dbReference type="CDD" id="cd11410">
    <property type="entry name" value="bHLH_O_HES"/>
    <property type="match status" value="1"/>
</dbReference>
<feature type="compositionally biased region" description="Low complexity" evidence="1">
    <location>
        <begin position="531"/>
        <end position="598"/>
    </location>
</feature>
<feature type="compositionally biased region" description="Low complexity" evidence="1">
    <location>
        <begin position="18"/>
        <end position="31"/>
    </location>
</feature>
<sequence length="673" mass="76589">MSIEKSSKLSLSVAEPKSSSSSSSSSPSSSSLKEEKNSYKRKNQFVDDYQANECGCGSGCDLTDQSQSSNQKNPIILIQPIEEERNQTIPMINKNLLDNESVVENYNRSLRDFYYRQFDPSNSGLQNSQMRTDRIENNDSTLKESLHQSWNIPIDPIVSVAGSSKIEPKQSSSYRLIPSNAFGSCQTALPKITLNQQNDTKSSIRIIEKHFSPSQSFQANQKKISKPMIEKRRRDRINRCLNLLKELIIDSKRYPISNYNKSRFEKADILEITVKYLESLALEERRIYHQGFDDCRKQAIRFIEQELQRLDSNHIEQQQDRAQKQTSIKHEIGDEIKMISNDCAREISKIEEDFLCCDDVDGEREHKNFDKILQQKFKSILENLNKTLDDCLEMHSKQLSQIRPLNLSSLFAELNEIKSRSASVSDSDEWHSDGNYSSDNERWLLKNKIATKSVIQHTRNYGKFEQTSSIINEINQNKNHQNITNDFDINHSSYHLIKKLDRLNLDHYQKNHTQNHFHLCQHQNKAKTIKSSSSGSSPYFSSNASSVSSPSSSSSSSPSSYSSSFYSSSTSSSSSSSSSSSTKSSSGYVQSSQSQSIDSSDEKSDPNSSNEIKSNISEMICSTINRSNQSRPSPFYTEVTLSQPRTNFLGNERNGSELPNYEAIWRPWGYGHQ</sequence>
<organism evidence="3">
    <name type="scientific">Sarcoptes scabiei</name>
    <name type="common">Itch mite</name>
    <name type="synonym">Acarus scabiei</name>
    <dbReference type="NCBI Taxonomy" id="52283"/>
    <lineage>
        <taxon>Eukaryota</taxon>
        <taxon>Metazoa</taxon>
        <taxon>Ecdysozoa</taxon>
        <taxon>Arthropoda</taxon>
        <taxon>Chelicerata</taxon>
        <taxon>Arachnida</taxon>
        <taxon>Acari</taxon>
        <taxon>Acariformes</taxon>
        <taxon>Sarcoptiformes</taxon>
        <taxon>Astigmata</taxon>
        <taxon>Psoroptidia</taxon>
        <taxon>Sarcoptoidea</taxon>
        <taxon>Sarcoptidae</taxon>
        <taxon>Sarcoptinae</taxon>
        <taxon>Sarcoptes</taxon>
    </lineage>
</organism>
<dbReference type="GO" id="GO:0046983">
    <property type="term" value="F:protein dimerization activity"/>
    <property type="evidence" value="ECO:0007669"/>
    <property type="project" value="InterPro"/>
</dbReference>
<dbReference type="OrthoDB" id="6085656at2759"/>
<name>A0A834RG00_SARSC</name>
<evidence type="ECO:0000256" key="1">
    <source>
        <dbReference type="SAM" id="MobiDB-lite"/>
    </source>
</evidence>
<reference evidence="3" key="2">
    <citation type="submission" date="2020-01" db="EMBL/GenBank/DDBJ databases">
        <authorList>
            <person name="Korhonen P.K.K."/>
            <person name="Guangxu M.G."/>
            <person name="Wang T.W."/>
            <person name="Stroehlein A.J.S."/>
            <person name="Young N.D."/>
            <person name="Ang C.-S.A."/>
            <person name="Fernando D.W.F."/>
            <person name="Lu H.L."/>
            <person name="Taylor S.T."/>
            <person name="Ehtesham M.E.M."/>
            <person name="Najaraj S.H.N."/>
            <person name="Harsha G.H.G."/>
            <person name="Madugundu A.M."/>
            <person name="Renuse S.R."/>
            <person name="Holt D.H."/>
            <person name="Pandey A.P."/>
            <person name="Papenfuss A.P."/>
            <person name="Gasser R.B.G."/>
            <person name="Fischer K.F."/>
        </authorList>
    </citation>
    <scope>NUCLEOTIDE SEQUENCE</scope>
    <source>
        <strain evidence="3">SSS_KF_BRIS2020</strain>
    </source>
</reference>
<reference evidence="4" key="3">
    <citation type="submission" date="2022-06" db="UniProtKB">
        <authorList>
            <consortium name="EnsemblMetazoa"/>
        </authorList>
    </citation>
    <scope>IDENTIFICATION</scope>
</reference>
<dbReference type="EMBL" id="WVUK01000050">
    <property type="protein sequence ID" value="KAF7495155.1"/>
    <property type="molecule type" value="Genomic_DNA"/>
</dbReference>
<evidence type="ECO:0000313" key="3">
    <source>
        <dbReference type="EMBL" id="KAF7495155.1"/>
    </source>
</evidence>
<protein>
    <submittedName>
        <fullName evidence="3">Protein deadpan</fullName>
    </submittedName>
</protein>
<dbReference type="Proteomes" id="UP000070412">
    <property type="component" value="Unassembled WGS sequence"/>
</dbReference>
<dbReference type="PROSITE" id="PS50888">
    <property type="entry name" value="BHLH"/>
    <property type="match status" value="1"/>
</dbReference>
<gene>
    <name evidence="3" type="ORF">SSS_8932</name>
</gene>
<evidence type="ECO:0000259" key="2">
    <source>
        <dbReference type="PROSITE" id="PS50888"/>
    </source>
</evidence>
<dbReference type="InterPro" id="IPR039715">
    <property type="entry name" value="ZCCHC10"/>
</dbReference>
<dbReference type="SUPFAM" id="SSF47459">
    <property type="entry name" value="HLH, helix-loop-helix DNA-binding domain"/>
    <property type="match status" value="1"/>
</dbReference>
<accession>A0A834RG00</accession>
<dbReference type="EnsemblMetazoa" id="SSS_8932s_mrna">
    <property type="protein sequence ID" value="KAF7495155.1"/>
    <property type="gene ID" value="SSS_8932"/>
</dbReference>
<dbReference type="AlphaFoldDB" id="A0A834RG00"/>
<evidence type="ECO:0000313" key="5">
    <source>
        <dbReference type="Proteomes" id="UP000070412"/>
    </source>
</evidence>
<evidence type="ECO:0000313" key="4">
    <source>
        <dbReference type="EnsemblMetazoa" id="KAF7495155.1"/>
    </source>
</evidence>
<dbReference type="Gene3D" id="4.10.280.10">
    <property type="entry name" value="Helix-loop-helix DNA-binding domain"/>
    <property type="match status" value="1"/>
</dbReference>
<dbReference type="SMART" id="SM00353">
    <property type="entry name" value="HLH"/>
    <property type="match status" value="1"/>
</dbReference>
<dbReference type="InterPro" id="IPR011598">
    <property type="entry name" value="bHLH_dom"/>
</dbReference>
<dbReference type="Pfam" id="PF00010">
    <property type="entry name" value="HLH"/>
    <property type="match status" value="1"/>
</dbReference>
<feature type="domain" description="BHLH" evidence="2">
    <location>
        <begin position="221"/>
        <end position="280"/>
    </location>
</feature>
<dbReference type="PANTHER" id="PTHR13491">
    <property type="entry name" value="ZCCHC10 PROTEIN"/>
    <property type="match status" value="1"/>
</dbReference>
<feature type="region of interest" description="Disordered" evidence="1">
    <location>
        <begin position="1"/>
        <end position="41"/>
    </location>
</feature>
<proteinExistence type="predicted"/>
<dbReference type="InterPro" id="IPR036638">
    <property type="entry name" value="HLH_DNA-bd_sf"/>
</dbReference>
<keyword evidence="5" id="KW-1185">Reference proteome</keyword>
<reference evidence="5" key="1">
    <citation type="journal article" date="2020" name="PLoS Negl. Trop. Dis.">
        <title>High-quality nuclear genome for Sarcoptes scabiei-A critical resource for a neglected parasite.</title>
        <authorList>
            <person name="Korhonen P.K."/>
            <person name="Gasser R.B."/>
            <person name="Ma G."/>
            <person name="Wang T."/>
            <person name="Stroehlein A.J."/>
            <person name="Young N.D."/>
            <person name="Ang C.S."/>
            <person name="Fernando D.D."/>
            <person name="Lu H.C."/>
            <person name="Taylor S."/>
            <person name="Reynolds S.L."/>
            <person name="Mofiz E."/>
            <person name="Najaraj S.H."/>
            <person name="Gowda H."/>
            <person name="Madugundu A."/>
            <person name="Renuse S."/>
            <person name="Holt D."/>
            <person name="Pandey A."/>
            <person name="Papenfuss A.T."/>
            <person name="Fischer K."/>
        </authorList>
    </citation>
    <scope>NUCLEOTIDE SEQUENCE [LARGE SCALE GENOMIC DNA]</scope>
</reference>